<dbReference type="InterPro" id="IPR000620">
    <property type="entry name" value="EamA_dom"/>
</dbReference>
<sequence length="285" mass="29243">MWGVPYLMIKVAVQGVSVPVLVFARTAIGALVLLPLAVRPGTLALLRRHWLPVLGFAGLEIIGPWWLLSDAERHITSSMTGLLIAAVPIIAVVLARLFGDTERLRPARLAGLLIGLAGVALLALPHLGGGTGWAVLEMLGVAVGYAAAPLIAGRWLTAVSGVQLTAASLSVAALVYLVPALLTWPAAMPSGPVLASLAGLGLVCTALAFVVFFALIREVGGTRAVVFTYVNPAVAVTAGVLVLDEPLTPAILGAFGLILLGSVLATGRRVTPRPVPAAALAPERA</sequence>
<dbReference type="Proteomes" id="UP001428817">
    <property type="component" value="Unassembled WGS sequence"/>
</dbReference>
<feature type="transmembrane region" description="Helical" evidence="6">
    <location>
        <begin position="249"/>
        <end position="267"/>
    </location>
</feature>
<feature type="transmembrane region" description="Helical" evidence="6">
    <location>
        <begin position="109"/>
        <end position="127"/>
    </location>
</feature>
<feature type="transmembrane region" description="Helical" evidence="6">
    <location>
        <begin position="164"/>
        <end position="187"/>
    </location>
</feature>
<keyword evidence="4 6" id="KW-1133">Transmembrane helix</keyword>
<feature type="transmembrane region" description="Helical" evidence="6">
    <location>
        <begin position="133"/>
        <end position="152"/>
    </location>
</feature>
<evidence type="ECO:0000256" key="1">
    <source>
        <dbReference type="ARBA" id="ARBA00004141"/>
    </source>
</evidence>
<comment type="similarity">
    <text evidence="2">Belongs to the EamA transporter family.</text>
</comment>
<evidence type="ECO:0000256" key="2">
    <source>
        <dbReference type="ARBA" id="ARBA00007362"/>
    </source>
</evidence>
<dbReference type="PANTHER" id="PTHR32322">
    <property type="entry name" value="INNER MEMBRANE TRANSPORTER"/>
    <property type="match status" value="1"/>
</dbReference>
<proteinExistence type="inferred from homology"/>
<protein>
    <submittedName>
        <fullName evidence="8">DMT family transporter</fullName>
    </submittedName>
</protein>
<feature type="transmembrane region" description="Helical" evidence="6">
    <location>
        <begin position="74"/>
        <end position="97"/>
    </location>
</feature>
<reference evidence="9" key="1">
    <citation type="journal article" date="2019" name="Int. J. Syst. Evol. Microbiol.">
        <title>The Global Catalogue of Microorganisms (GCM) 10K type strain sequencing project: providing services to taxonomists for standard genome sequencing and annotation.</title>
        <authorList>
            <consortium name="The Broad Institute Genomics Platform"/>
            <consortium name="The Broad Institute Genome Sequencing Center for Infectious Disease"/>
            <person name="Wu L."/>
            <person name="Ma J."/>
        </authorList>
    </citation>
    <scope>NUCLEOTIDE SEQUENCE [LARGE SCALE GENOMIC DNA]</scope>
    <source>
        <strain evidence="9">JCM 18303</strain>
    </source>
</reference>
<organism evidence="8 9">
    <name type="scientific">Pseudonocardia eucalypti</name>
    <dbReference type="NCBI Taxonomy" id="648755"/>
    <lineage>
        <taxon>Bacteria</taxon>
        <taxon>Bacillati</taxon>
        <taxon>Actinomycetota</taxon>
        <taxon>Actinomycetes</taxon>
        <taxon>Pseudonocardiales</taxon>
        <taxon>Pseudonocardiaceae</taxon>
        <taxon>Pseudonocardia</taxon>
    </lineage>
</organism>
<gene>
    <name evidence="8" type="ORF">GCM10023321_70670</name>
</gene>
<feature type="domain" description="EamA" evidence="7">
    <location>
        <begin position="1"/>
        <end position="123"/>
    </location>
</feature>
<evidence type="ECO:0000259" key="7">
    <source>
        <dbReference type="Pfam" id="PF00892"/>
    </source>
</evidence>
<evidence type="ECO:0000313" key="9">
    <source>
        <dbReference type="Proteomes" id="UP001428817"/>
    </source>
</evidence>
<accession>A0ABP9R5E8</accession>
<name>A0ABP9R5E8_9PSEU</name>
<feature type="transmembrane region" description="Helical" evidence="6">
    <location>
        <begin position="50"/>
        <end position="68"/>
    </location>
</feature>
<keyword evidence="3 6" id="KW-0812">Transmembrane</keyword>
<feature type="domain" description="EamA" evidence="7">
    <location>
        <begin position="133"/>
        <end position="265"/>
    </location>
</feature>
<dbReference type="SUPFAM" id="SSF103481">
    <property type="entry name" value="Multidrug resistance efflux transporter EmrE"/>
    <property type="match status" value="2"/>
</dbReference>
<evidence type="ECO:0000256" key="4">
    <source>
        <dbReference type="ARBA" id="ARBA00022989"/>
    </source>
</evidence>
<keyword evidence="9" id="KW-1185">Reference proteome</keyword>
<evidence type="ECO:0000256" key="3">
    <source>
        <dbReference type="ARBA" id="ARBA00022692"/>
    </source>
</evidence>
<feature type="transmembrane region" description="Helical" evidence="6">
    <location>
        <begin position="223"/>
        <end position="243"/>
    </location>
</feature>
<dbReference type="Pfam" id="PF00892">
    <property type="entry name" value="EamA"/>
    <property type="match status" value="2"/>
</dbReference>
<evidence type="ECO:0000256" key="5">
    <source>
        <dbReference type="ARBA" id="ARBA00023136"/>
    </source>
</evidence>
<dbReference type="InterPro" id="IPR050638">
    <property type="entry name" value="AA-Vitamin_Transporters"/>
</dbReference>
<comment type="caution">
    <text evidence="8">The sequence shown here is derived from an EMBL/GenBank/DDBJ whole genome shotgun (WGS) entry which is preliminary data.</text>
</comment>
<feature type="transmembrane region" description="Helical" evidence="6">
    <location>
        <begin position="20"/>
        <end position="38"/>
    </location>
</feature>
<dbReference type="PANTHER" id="PTHR32322:SF2">
    <property type="entry name" value="EAMA DOMAIN-CONTAINING PROTEIN"/>
    <property type="match status" value="1"/>
</dbReference>
<feature type="transmembrane region" description="Helical" evidence="6">
    <location>
        <begin position="193"/>
        <end position="216"/>
    </location>
</feature>
<comment type="subcellular location">
    <subcellularLocation>
        <location evidence="1">Membrane</location>
        <topology evidence="1">Multi-pass membrane protein</topology>
    </subcellularLocation>
</comment>
<dbReference type="EMBL" id="BAABJP010000051">
    <property type="protein sequence ID" value="GAA5171743.1"/>
    <property type="molecule type" value="Genomic_DNA"/>
</dbReference>
<evidence type="ECO:0000313" key="8">
    <source>
        <dbReference type="EMBL" id="GAA5171743.1"/>
    </source>
</evidence>
<evidence type="ECO:0000256" key="6">
    <source>
        <dbReference type="SAM" id="Phobius"/>
    </source>
</evidence>
<dbReference type="InterPro" id="IPR037185">
    <property type="entry name" value="EmrE-like"/>
</dbReference>
<keyword evidence="5 6" id="KW-0472">Membrane</keyword>